<dbReference type="InterPro" id="IPR010315">
    <property type="entry name" value="DUF915_hydro-like"/>
</dbReference>
<comment type="caution">
    <text evidence="1">The sequence shown here is derived from an EMBL/GenBank/DDBJ whole genome shotgun (WGS) entry which is preliminary data.</text>
</comment>
<gene>
    <name evidence="1" type="ORF">FD35_GL001107</name>
</gene>
<proteinExistence type="predicted"/>
<keyword evidence="2" id="KW-1185">Reference proteome</keyword>
<keyword evidence="1" id="KW-0378">Hydrolase</keyword>
<dbReference type="Pfam" id="PF06028">
    <property type="entry name" value="DUF915"/>
    <property type="match status" value="1"/>
</dbReference>
<evidence type="ECO:0000313" key="1">
    <source>
        <dbReference type="EMBL" id="KRL53472.1"/>
    </source>
</evidence>
<name>A0A0R1R8G9_9LACO</name>
<accession>A0A0R1R8G9</accession>
<reference evidence="1 2" key="1">
    <citation type="journal article" date="2015" name="Genome Announc.">
        <title>Expanding the biotechnology potential of lactobacilli through comparative genomics of 213 strains and associated genera.</title>
        <authorList>
            <person name="Sun Z."/>
            <person name="Harris H.M."/>
            <person name="McCann A."/>
            <person name="Guo C."/>
            <person name="Argimon S."/>
            <person name="Zhang W."/>
            <person name="Yang X."/>
            <person name="Jeffery I.B."/>
            <person name="Cooney J.C."/>
            <person name="Kagawa T.F."/>
            <person name="Liu W."/>
            <person name="Song Y."/>
            <person name="Salvetti E."/>
            <person name="Wrobel A."/>
            <person name="Rasinkangas P."/>
            <person name="Parkhill J."/>
            <person name="Rea M.C."/>
            <person name="O'Sullivan O."/>
            <person name="Ritari J."/>
            <person name="Douillard F.P."/>
            <person name="Paul Ross R."/>
            <person name="Yang R."/>
            <person name="Briner A.E."/>
            <person name="Felis G.E."/>
            <person name="de Vos W.M."/>
            <person name="Barrangou R."/>
            <person name="Klaenhammer T.R."/>
            <person name="Caufield P.W."/>
            <person name="Cui Y."/>
            <person name="Zhang H."/>
            <person name="O'Toole P.W."/>
        </authorList>
    </citation>
    <scope>NUCLEOTIDE SEQUENCE [LARGE SCALE GENOMIC DNA]</scope>
    <source>
        <strain evidence="1 2">DSM 15814</strain>
    </source>
</reference>
<dbReference type="RefSeq" id="WP_017263057.1">
    <property type="nucleotide sequence ID" value="NZ_AUAW01000022.1"/>
</dbReference>
<dbReference type="eggNOG" id="COG4814">
    <property type="taxonomic scope" value="Bacteria"/>
</dbReference>
<organism evidence="1 2">
    <name type="scientific">Furfurilactobacillus rossiae DSM 15814</name>
    <dbReference type="NCBI Taxonomy" id="1114972"/>
    <lineage>
        <taxon>Bacteria</taxon>
        <taxon>Bacillati</taxon>
        <taxon>Bacillota</taxon>
        <taxon>Bacilli</taxon>
        <taxon>Lactobacillales</taxon>
        <taxon>Lactobacillaceae</taxon>
        <taxon>Furfurilactobacillus</taxon>
    </lineage>
</organism>
<sequence>MSIICLLLILAKKASQPTKIGHIRRNAVPTILIPGSSAGPHRFDSLVKDLNHHDHRQHSLLRLTVHQDNTITHTGSISRRDNRPFVVISFTNNHDGYRNIRLQARWLRTALDYLKRRSDLHTFNVVGHSNGGLVFTDYLEHYYQQQRVDVSKFMFIGSPFNFNNTVQNQHTTMLETFIQHQNRLPHNLIVFGVLGAQSYSCDGRVPVQSVDASRQVFQNHVQLFNELLVTGKNAQHSDLVRKVDVEGVIHNMIMYTAS</sequence>
<dbReference type="AlphaFoldDB" id="A0A0R1R8G9"/>
<dbReference type="Proteomes" id="UP000051999">
    <property type="component" value="Unassembled WGS sequence"/>
</dbReference>
<dbReference type="GO" id="GO:0016787">
    <property type="term" value="F:hydrolase activity"/>
    <property type="evidence" value="ECO:0007669"/>
    <property type="project" value="UniProtKB-KW"/>
</dbReference>
<evidence type="ECO:0000313" key="2">
    <source>
        <dbReference type="Proteomes" id="UP000051999"/>
    </source>
</evidence>
<dbReference type="PATRIC" id="fig|1114972.6.peg.1122"/>
<dbReference type="Gene3D" id="3.40.50.1820">
    <property type="entry name" value="alpha/beta hydrolase"/>
    <property type="match status" value="1"/>
</dbReference>
<dbReference type="EMBL" id="AZFF01000019">
    <property type="protein sequence ID" value="KRL53472.1"/>
    <property type="molecule type" value="Genomic_DNA"/>
</dbReference>
<dbReference type="STRING" id="1114972.FD35_GL001107"/>
<dbReference type="InterPro" id="IPR029058">
    <property type="entry name" value="AB_hydrolase_fold"/>
</dbReference>
<protein>
    <submittedName>
        <fullName evidence="1">Cell surface hydrolase</fullName>
    </submittedName>
</protein>
<dbReference type="SUPFAM" id="SSF53474">
    <property type="entry name" value="alpha/beta-Hydrolases"/>
    <property type="match status" value="1"/>
</dbReference>